<keyword evidence="1" id="KW-0175">Coiled coil</keyword>
<dbReference type="OrthoDB" id="383899at2"/>
<sequence length="1188" mass="142303">MSEKTITGLINQLNNINFESTTEEQLIKDKLLSIFSTCFIDELKINKDIDLLQKDLLNNNLLINREYSETIENINKSLKIALEKNSKQINIYYENAEKEIELSKTNFLIARKKHNNVMIEEQKSFKRITTENSLTYDEEISHIQKEITDVMSHSHIETQKLVQEKSNKLETIEQEYIIQKNIIIEKLDELKNLSSSKINELKEIIPNELKIKDESYLSIKKTHTQTSVKLNEFINNLKVKFHTEKENLNNDYFITIDTLNKELQTLKTEYEKQKETIQNSYLEKVKALNVVFDVQKDVYNQKTTEIINKNNESVTSINRELRNIKEQLNKQIKLLEKEKFQELSKSKKNDERDEINRNYNKELKLLNNQILLNVNKNAEELKKQEFIFQTELFNHDHQHIKQINEWRYSKNLYDMERKLQTDKVTADYNHKVFIIDEKKNLEKDVLDLVQQIKDLKLEKNLLPIETQLFIASNLQNREINLLNLEFESNKLQNELNQKLVEKNFFLEEISLNHSLEMLNTQYYHDKRIIDITYQLEIEKEILKRDNTVSILNMNIDLQKSLLKQKNDRYYRILQGTIKRETLQIDILNKEFQFFSTSTRKKAKIEHEKRSAIIQEIKSKNQNQIVLRKNQRNILIEKNEAETREKINDYFFSLISKFYINEEKVYNLILNLIEIPVHPEIFRKVIKLAIEYSEVTYNNSSILLQLYIKDDKDEFDKRLFGLTDYKYRLKHEEILDLYNDNMKVIDEKQHELRSKKEAIVAENNELKQKITHTEYLIKTYKSTSNNDLLYNEQLNVLLNDIKDYSISQNTNNGVIKAIEKELRPLTLSLKKNNLEKTKNEYSLSKEKNNEEFKYKKLFKKHERIYNYLNVYLENHFYEIKKRYSSLLKTPYLNDTTIAYANKKFALLFKKHYQKMILVNQKLLSFWLNLFITSKDEQSIIIKNFDESTKSVINQIKRSYNKFINIEENEKQVLNNKYELEIKNLKDELKEKNEKTIEDVKITNITYNNVYSETEKKINEINLKNKYKLQLVAENLDEVLNNLSETLSVTKNNLRKSNEKLRNKTLLEISSIKKDILDNAKKHTLKSNTTIKKFEDQRISYLSKMNSRRKKLITSITKYNEVINQKNHECDRNIQDNLKQTKNIKRHLDLTLKTFKSRSRFDQNRLTRKERNTLKKSYRFKAKQIKSKHK</sequence>
<dbReference type="AlphaFoldDB" id="A0A449BE69"/>
<dbReference type="EMBL" id="LR215048">
    <property type="protein sequence ID" value="VEU80754.1"/>
    <property type="molecule type" value="Genomic_DNA"/>
</dbReference>
<feature type="coiled-coil region" evidence="1">
    <location>
        <begin position="307"/>
        <end position="369"/>
    </location>
</feature>
<dbReference type="KEGG" id="aaxa:NCTC10138_01136"/>
<accession>A0A449BE69</accession>
<protein>
    <submittedName>
        <fullName evidence="2">Uncharacterized protein</fullName>
    </submittedName>
</protein>
<keyword evidence="3" id="KW-1185">Reference proteome</keyword>
<dbReference type="RefSeq" id="WP_026391040.1">
    <property type="nucleotide sequence ID" value="NZ_LR215048.1"/>
</dbReference>
<evidence type="ECO:0000313" key="3">
    <source>
        <dbReference type="Proteomes" id="UP000289841"/>
    </source>
</evidence>
<dbReference type="Proteomes" id="UP000289841">
    <property type="component" value="Chromosome"/>
</dbReference>
<feature type="coiled-coil region" evidence="1">
    <location>
        <begin position="438"/>
        <end position="501"/>
    </location>
</feature>
<feature type="coiled-coil region" evidence="1">
    <location>
        <begin position="256"/>
        <end position="283"/>
    </location>
</feature>
<feature type="coiled-coil region" evidence="1">
    <location>
        <begin position="966"/>
        <end position="993"/>
    </location>
</feature>
<name>A0A449BE69_HAPAX</name>
<organism evidence="2 3">
    <name type="scientific">Haploplasma axanthum</name>
    <name type="common">Acholeplasma axanthum</name>
    <dbReference type="NCBI Taxonomy" id="29552"/>
    <lineage>
        <taxon>Bacteria</taxon>
        <taxon>Bacillati</taxon>
        <taxon>Mycoplasmatota</taxon>
        <taxon>Mollicutes</taxon>
        <taxon>Acholeplasmatales</taxon>
        <taxon>Acholeplasmataceae</taxon>
        <taxon>Haploplasma</taxon>
    </lineage>
</organism>
<proteinExistence type="predicted"/>
<evidence type="ECO:0000256" key="1">
    <source>
        <dbReference type="SAM" id="Coils"/>
    </source>
</evidence>
<evidence type="ECO:0000313" key="2">
    <source>
        <dbReference type="EMBL" id="VEU80754.1"/>
    </source>
</evidence>
<feature type="coiled-coil region" evidence="1">
    <location>
        <begin position="1031"/>
        <end position="1062"/>
    </location>
</feature>
<gene>
    <name evidence="2" type="ORF">NCTC10138_01136</name>
</gene>
<reference evidence="2 3" key="1">
    <citation type="submission" date="2019-01" db="EMBL/GenBank/DDBJ databases">
        <authorList>
            <consortium name="Pathogen Informatics"/>
        </authorList>
    </citation>
    <scope>NUCLEOTIDE SEQUENCE [LARGE SCALE GENOMIC DNA]</scope>
    <source>
        <strain evidence="2 3">NCTC10138</strain>
    </source>
</reference>